<dbReference type="Pfam" id="PF00067">
    <property type="entry name" value="p450"/>
    <property type="match status" value="1"/>
</dbReference>
<evidence type="ECO:0000256" key="9">
    <source>
        <dbReference type="ARBA" id="ARBA00023136"/>
    </source>
</evidence>
<dbReference type="CDD" id="cd11042">
    <property type="entry name" value="CYP51-like"/>
    <property type="match status" value="1"/>
</dbReference>
<reference evidence="12" key="1">
    <citation type="submission" date="2021-03" db="EMBL/GenBank/DDBJ databases">
        <authorList>
            <person name="Tagirdzhanova G."/>
        </authorList>
    </citation>
    <scope>NUCLEOTIDE SEQUENCE</scope>
</reference>
<gene>
    <name evidence="12" type="primary">ERG11_2</name>
    <name evidence="12" type="ORF">HETSPECPRED_006862</name>
</gene>
<dbReference type="EMBL" id="CAJPDS010000048">
    <property type="protein sequence ID" value="CAF9928492.1"/>
    <property type="molecule type" value="Genomic_DNA"/>
</dbReference>
<proteinExistence type="inferred from homology"/>
<dbReference type="GO" id="GO:0032259">
    <property type="term" value="P:methylation"/>
    <property type="evidence" value="ECO:0007669"/>
    <property type="project" value="UniProtKB-KW"/>
</dbReference>
<keyword evidence="8 11" id="KW-0503">Monooxygenase</keyword>
<keyword evidence="4 10" id="KW-0349">Heme</keyword>
<dbReference type="PANTHER" id="PTHR24304">
    <property type="entry name" value="CYTOCHROME P450 FAMILY 7"/>
    <property type="match status" value="1"/>
</dbReference>
<dbReference type="GO" id="GO:0008398">
    <property type="term" value="F:sterol 14-demethylase activity"/>
    <property type="evidence" value="ECO:0007669"/>
    <property type="project" value="UniProtKB-ARBA"/>
</dbReference>
<dbReference type="InterPro" id="IPR036396">
    <property type="entry name" value="Cyt_P450_sf"/>
</dbReference>
<sequence>MIIPYNSVLTFPLIGAWLSLSLASIVAINIAKQLLFKKRNEPPVVFHLLPLVGSAITYGQDPVKFLRLNRKKYGDIFTFILFGKRITVYLGPKGNNFILNGRQEDLSPEEVYNVITAPVWGQDVVYDVPHAKYMEQKRFIKFGLSSDALQSYVPLIEEEMYNYFQQTPSLQGSNGIIDILATMAEIVIFTASRSLQGNEVRRSLDSSFAQNYHDLDMGFTPINFLLPYLPRPRNRKRDIAQKRMAQTYRDIIQTRRSTESVQKSKDMIWHLMNCTYKAGFPLPDKEIAHLMIALLMAGQASSAVTSSWLILHLAAEPSIAAELYAEQLQVLGSISKPLTYEDVQKLTFHANCVRETLRLHPPVLGTMRHVKRPIPVEGTDLIIPTSSILLASIAHVNRSEEYWPDPERWDPHRWDTSVYLKEEKKAIKVDYGYGPVSGSATMPYLPFGAGRHRCIGEPFTYLQLVTVVAIMVREFEMSNVEGRRGVVGTDYSSMVARPMAPASVRWQRRRKVEVT</sequence>
<dbReference type="GO" id="GO:0005506">
    <property type="term" value="F:iron ion binding"/>
    <property type="evidence" value="ECO:0007669"/>
    <property type="project" value="InterPro"/>
</dbReference>
<dbReference type="AlphaFoldDB" id="A0A8H3IHS5"/>
<keyword evidence="6 11" id="KW-0560">Oxidoreductase</keyword>
<keyword evidence="9" id="KW-0472">Membrane</keyword>
<dbReference type="InterPro" id="IPR001128">
    <property type="entry name" value="Cyt_P450"/>
</dbReference>
<comment type="caution">
    <text evidence="12">The sequence shown here is derived from an EMBL/GenBank/DDBJ whole genome shotgun (WGS) entry which is preliminary data.</text>
</comment>
<evidence type="ECO:0000256" key="3">
    <source>
        <dbReference type="ARBA" id="ARBA00010617"/>
    </source>
</evidence>
<evidence type="ECO:0000313" key="13">
    <source>
        <dbReference type="Proteomes" id="UP000664521"/>
    </source>
</evidence>
<protein>
    <submittedName>
        <fullName evidence="12">Lanosterol 14-alpha-demethylase</fullName>
    </submittedName>
</protein>
<evidence type="ECO:0000256" key="5">
    <source>
        <dbReference type="ARBA" id="ARBA00022723"/>
    </source>
</evidence>
<name>A0A8H3IHS5_9LECA</name>
<dbReference type="GO" id="GO:0020037">
    <property type="term" value="F:heme binding"/>
    <property type="evidence" value="ECO:0007669"/>
    <property type="project" value="InterPro"/>
</dbReference>
<dbReference type="FunFam" id="1.10.630.10:FF:000033">
    <property type="entry name" value="14-alpha sterol demethylase"/>
    <property type="match status" value="1"/>
</dbReference>
<dbReference type="InterPro" id="IPR002403">
    <property type="entry name" value="Cyt_P450_E_grp-IV"/>
</dbReference>
<evidence type="ECO:0000256" key="4">
    <source>
        <dbReference type="ARBA" id="ARBA00022617"/>
    </source>
</evidence>
<dbReference type="OrthoDB" id="1055148at2759"/>
<feature type="binding site" description="axial binding residue" evidence="10">
    <location>
        <position position="454"/>
    </location>
    <ligand>
        <name>heme</name>
        <dbReference type="ChEBI" id="CHEBI:30413"/>
    </ligand>
    <ligandPart>
        <name>Fe</name>
        <dbReference type="ChEBI" id="CHEBI:18248"/>
    </ligandPart>
</feature>
<evidence type="ECO:0000256" key="6">
    <source>
        <dbReference type="ARBA" id="ARBA00023002"/>
    </source>
</evidence>
<evidence type="ECO:0000313" key="12">
    <source>
        <dbReference type="EMBL" id="CAF9928492.1"/>
    </source>
</evidence>
<keyword evidence="5 10" id="KW-0479">Metal-binding</keyword>
<evidence type="ECO:0000256" key="7">
    <source>
        <dbReference type="ARBA" id="ARBA00023004"/>
    </source>
</evidence>
<dbReference type="InterPro" id="IPR050529">
    <property type="entry name" value="CYP450_sterol_14alpha_dmase"/>
</dbReference>
<dbReference type="GO" id="GO:0008168">
    <property type="term" value="F:methyltransferase activity"/>
    <property type="evidence" value="ECO:0007669"/>
    <property type="project" value="UniProtKB-KW"/>
</dbReference>
<dbReference type="Gene3D" id="1.10.630.10">
    <property type="entry name" value="Cytochrome P450"/>
    <property type="match status" value="1"/>
</dbReference>
<evidence type="ECO:0000256" key="10">
    <source>
        <dbReference type="PIRSR" id="PIRSR602403-1"/>
    </source>
</evidence>
<comment type="subcellular location">
    <subcellularLocation>
        <location evidence="2">Membrane</location>
    </subcellularLocation>
</comment>
<dbReference type="InterPro" id="IPR017972">
    <property type="entry name" value="Cyt_P450_CS"/>
</dbReference>
<evidence type="ECO:0000256" key="11">
    <source>
        <dbReference type="RuleBase" id="RU000461"/>
    </source>
</evidence>
<keyword evidence="7 10" id="KW-0408">Iron</keyword>
<dbReference type="SUPFAM" id="SSF48264">
    <property type="entry name" value="Cytochrome P450"/>
    <property type="match status" value="1"/>
</dbReference>
<evidence type="ECO:0000256" key="2">
    <source>
        <dbReference type="ARBA" id="ARBA00004370"/>
    </source>
</evidence>
<dbReference type="GO" id="GO:0016020">
    <property type="term" value="C:membrane"/>
    <property type="evidence" value="ECO:0007669"/>
    <property type="project" value="UniProtKB-SubCell"/>
</dbReference>
<keyword evidence="13" id="KW-1185">Reference proteome</keyword>
<organism evidence="12 13">
    <name type="scientific">Heterodermia speciosa</name>
    <dbReference type="NCBI Taxonomy" id="116794"/>
    <lineage>
        <taxon>Eukaryota</taxon>
        <taxon>Fungi</taxon>
        <taxon>Dikarya</taxon>
        <taxon>Ascomycota</taxon>
        <taxon>Pezizomycotina</taxon>
        <taxon>Lecanoromycetes</taxon>
        <taxon>OSLEUM clade</taxon>
        <taxon>Lecanoromycetidae</taxon>
        <taxon>Caliciales</taxon>
        <taxon>Physciaceae</taxon>
        <taxon>Heterodermia</taxon>
    </lineage>
</organism>
<dbReference type="PRINTS" id="PR00465">
    <property type="entry name" value="EP450IV"/>
</dbReference>
<comment type="cofactor">
    <cofactor evidence="1 10">
        <name>heme</name>
        <dbReference type="ChEBI" id="CHEBI:30413"/>
    </cofactor>
</comment>
<comment type="similarity">
    <text evidence="3 11">Belongs to the cytochrome P450 family.</text>
</comment>
<evidence type="ECO:0000256" key="8">
    <source>
        <dbReference type="ARBA" id="ARBA00023033"/>
    </source>
</evidence>
<evidence type="ECO:0000256" key="1">
    <source>
        <dbReference type="ARBA" id="ARBA00001971"/>
    </source>
</evidence>
<accession>A0A8H3IHS5</accession>
<dbReference type="PRINTS" id="PR00385">
    <property type="entry name" value="P450"/>
</dbReference>
<dbReference type="Proteomes" id="UP000664521">
    <property type="component" value="Unassembled WGS sequence"/>
</dbReference>
<dbReference type="PANTHER" id="PTHR24304:SF2">
    <property type="entry name" value="24-HYDROXYCHOLESTEROL 7-ALPHA-HYDROXYLASE"/>
    <property type="match status" value="1"/>
</dbReference>
<dbReference type="PROSITE" id="PS00086">
    <property type="entry name" value="CYTOCHROME_P450"/>
    <property type="match status" value="1"/>
</dbReference>